<evidence type="ECO:0000256" key="3">
    <source>
        <dbReference type="SAM" id="SignalP"/>
    </source>
</evidence>
<dbReference type="STRING" id="198616.SAMN05216193_109213"/>
<dbReference type="PANTHER" id="PTHR35936:SF6">
    <property type="entry name" value="AMINO ACID ABC TRANSPORTER SUBSTRATE-BINDING PAAT FAMILY PROTEIN"/>
    <property type="match status" value="1"/>
</dbReference>
<evidence type="ECO:0000256" key="1">
    <source>
        <dbReference type="ARBA" id="ARBA00010333"/>
    </source>
</evidence>
<feature type="signal peptide" evidence="3">
    <location>
        <begin position="1"/>
        <end position="25"/>
    </location>
</feature>
<keyword evidence="2 3" id="KW-0732">Signal</keyword>
<gene>
    <name evidence="5" type="ORF">SAMN05216193_109213</name>
</gene>
<reference evidence="6" key="1">
    <citation type="submission" date="2016-10" db="EMBL/GenBank/DDBJ databases">
        <authorList>
            <person name="Varghese N."/>
            <person name="Submissions S."/>
        </authorList>
    </citation>
    <scope>NUCLEOTIDE SEQUENCE [LARGE SCALE GENOMIC DNA]</scope>
    <source>
        <strain evidence="6">JCM 21621</strain>
    </source>
</reference>
<dbReference type="InterPro" id="IPR001638">
    <property type="entry name" value="Solute-binding_3/MltF_N"/>
</dbReference>
<dbReference type="OrthoDB" id="7677520at2"/>
<dbReference type="Pfam" id="PF00497">
    <property type="entry name" value="SBP_bac_3"/>
    <property type="match status" value="1"/>
</dbReference>
<dbReference type="RefSeq" id="WP_084311425.1">
    <property type="nucleotide sequence ID" value="NZ_FNIJ01000009.1"/>
</dbReference>
<protein>
    <submittedName>
        <fullName evidence="5">Polar amino acid transport system substrate-binding protein</fullName>
    </submittedName>
</protein>
<sequence>MPDAFLPLRPLLLLACLALPFCAQAAGKCESLVATGSPDDPPYLWRDPAHPERLIGAEADLLERIGKAIGVEIRVLYAGSRLHAEDEARSGRFDLFSGAFLTTDRLERMDYVHPAFLAAGSSIWVRKDAAFPTTRPEDLIGRKGVALTSQNLGPGFDAFSRQLTLERVPSLAQAFQQLLLGRSDYLIHPYYPALAALDTLGMLNDVQVLEPPVASDGLYLALAHDSACNTPWLRGQLAKKMTELTAAGVPQRLLEDNLARWKAQQLQPGGIPTQ</sequence>
<evidence type="ECO:0000256" key="2">
    <source>
        <dbReference type="ARBA" id="ARBA00022729"/>
    </source>
</evidence>
<organism evidence="5 6">
    <name type="scientific">Pseudomonas jinjuensis</name>
    <dbReference type="NCBI Taxonomy" id="198616"/>
    <lineage>
        <taxon>Bacteria</taxon>
        <taxon>Pseudomonadati</taxon>
        <taxon>Pseudomonadota</taxon>
        <taxon>Gammaproteobacteria</taxon>
        <taxon>Pseudomonadales</taxon>
        <taxon>Pseudomonadaceae</taxon>
        <taxon>Pseudomonas</taxon>
    </lineage>
</organism>
<evidence type="ECO:0000259" key="4">
    <source>
        <dbReference type="SMART" id="SM00062"/>
    </source>
</evidence>
<dbReference type="SMART" id="SM00062">
    <property type="entry name" value="PBPb"/>
    <property type="match status" value="1"/>
</dbReference>
<name>A0A1H0I905_9PSED</name>
<dbReference type="Gene3D" id="3.40.190.10">
    <property type="entry name" value="Periplasmic binding protein-like II"/>
    <property type="match status" value="2"/>
</dbReference>
<dbReference type="EMBL" id="FNIJ01000009">
    <property type="protein sequence ID" value="SDO27845.1"/>
    <property type="molecule type" value="Genomic_DNA"/>
</dbReference>
<evidence type="ECO:0000313" key="5">
    <source>
        <dbReference type="EMBL" id="SDO27845.1"/>
    </source>
</evidence>
<accession>A0A1H0I905</accession>
<evidence type="ECO:0000313" key="6">
    <source>
        <dbReference type="Proteomes" id="UP000242957"/>
    </source>
</evidence>
<feature type="chain" id="PRO_5017310482" evidence="3">
    <location>
        <begin position="26"/>
        <end position="274"/>
    </location>
</feature>
<dbReference type="AlphaFoldDB" id="A0A1H0I905"/>
<comment type="similarity">
    <text evidence="1">Belongs to the bacterial solute-binding protein 3 family.</text>
</comment>
<keyword evidence="6" id="KW-1185">Reference proteome</keyword>
<dbReference type="SUPFAM" id="SSF53850">
    <property type="entry name" value="Periplasmic binding protein-like II"/>
    <property type="match status" value="1"/>
</dbReference>
<dbReference type="Proteomes" id="UP000242957">
    <property type="component" value="Unassembled WGS sequence"/>
</dbReference>
<dbReference type="PANTHER" id="PTHR35936">
    <property type="entry name" value="MEMBRANE-BOUND LYTIC MUREIN TRANSGLYCOSYLASE F"/>
    <property type="match status" value="1"/>
</dbReference>
<feature type="domain" description="Solute-binding protein family 3/N-terminal" evidence="4">
    <location>
        <begin position="30"/>
        <end position="260"/>
    </location>
</feature>
<proteinExistence type="inferred from homology"/>